<dbReference type="OMA" id="IGDHRKY"/>
<evidence type="ECO:0000313" key="6">
    <source>
        <dbReference type="Proteomes" id="UP000654075"/>
    </source>
</evidence>
<evidence type="ECO:0000313" key="5">
    <source>
        <dbReference type="EMBL" id="CAE8612936.1"/>
    </source>
</evidence>
<dbReference type="InterPro" id="IPR020845">
    <property type="entry name" value="AMP-binding_CS"/>
</dbReference>
<evidence type="ECO:0000256" key="1">
    <source>
        <dbReference type="ARBA" id="ARBA00022598"/>
    </source>
</evidence>
<dbReference type="PANTHER" id="PTHR43272:SF32">
    <property type="entry name" value="AMP-DEPENDENT SYNTHETASE_LIGASE DOMAIN-CONTAINING PROTEIN"/>
    <property type="match status" value="1"/>
</dbReference>
<feature type="domain" description="AMP-dependent synthetase/ligase" evidence="4">
    <location>
        <begin position="20"/>
        <end position="317"/>
    </location>
</feature>
<keyword evidence="1" id="KW-0436">Ligase</keyword>
<organism evidence="5 6">
    <name type="scientific">Polarella glacialis</name>
    <name type="common">Dinoflagellate</name>
    <dbReference type="NCBI Taxonomy" id="89957"/>
    <lineage>
        <taxon>Eukaryota</taxon>
        <taxon>Sar</taxon>
        <taxon>Alveolata</taxon>
        <taxon>Dinophyceae</taxon>
        <taxon>Suessiales</taxon>
        <taxon>Suessiaceae</taxon>
        <taxon>Polarella</taxon>
    </lineage>
</organism>
<dbReference type="GO" id="GO:0004467">
    <property type="term" value="F:long-chain fatty acid-CoA ligase activity"/>
    <property type="evidence" value="ECO:0007669"/>
    <property type="project" value="TreeGrafter"/>
</dbReference>
<sequence length="525" mass="56159">MGWKAFLAMGAQKVSDEELSKRAALVKPGHCSVLVYTSGTTGQPKAVMLSHDTICAEAKSVMASLGASSGFGEVEEQERVLSYLPLSHVAGKMLDMVAPVTMTATCPGWGTVYYARNYDLKAGTIKDRLCVARPTIFLGVPLVWEKIADKLRAIGAETTGIKKDIATWAKGLGLQHAKDCLLGGAGRYPVGYGLANTLVLTNVKAALGLDQCKVAITGAAPIRVDTLEYFASLGLSILEVYGMSETCAASTVSTFQAHAWGSVGFELPGIEVKVFKVDVGGGGKKIECAKAPGLESTDEEFQGEICMRGRTVMMGYLANPDLGPEHVAEIEQKTAEAVDSEGWMHSGDKGMITVAGLTKITGRYKEIIIGEGGENIAPVPIEDHVKGQCDGIMEVMMVGDKRKYNVAIITLKAVGANGEVPGTDALEAGAKRLNPEVSTISAALDDKMWIDTVTAAITSANNNGKICSNNSFKIQKFTILPNNFSEEMGELTPTKKLKRKEVERIYAVMIEKMYASKDTYVRYSA</sequence>
<dbReference type="Pfam" id="PF23562">
    <property type="entry name" value="AMP-binding_C_3"/>
    <property type="match status" value="1"/>
</dbReference>
<accession>A0A813FGX7</accession>
<evidence type="ECO:0000259" key="4">
    <source>
        <dbReference type="Pfam" id="PF00501"/>
    </source>
</evidence>
<keyword evidence="6" id="KW-1185">Reference proteome</keyword>
<dbReference type="GO" id="GO:0016020">
    <property type="term" value="C:membrane"/>
    <property type="evidence" value="ECO:0007669"/>
    <property type="project" value="TreeGrafter"/>
</dbReference>
<dbReference type="PANTHER" id="PTHR43272">
    <property type="entry name" value="LONG-CHAIN-FATTY-ACID--COA LIGASE"/>
    <property type="match status" value="1"/>
</dbReference>
<proteinExistence type="predicted"/>
<dbReference type="Proteomes" id="UP000654075">
    <property type="component" value="Unassembled WGS sequence"/>
</dbReference>
<dbReference type="OrthoDB" id="3633556at2759"/>
<gene>
    <name evidence="5" type="ORF">PGLA1383_LOCUS30721</name>
</gene>
<dbReference type="AlphaFoldDB" id="A0A813FGX7"/>
<protein>
    <recommendedName>
        <fullName evidence="4">AMP-dependent synthetase/ligase domain-containing protein</fullName>
    </recommendedName>
</protein>
<dbReference type="EMBL" id="CAJNNV010025183">
    <property type="protein sequence ID" value="CAE8612936.1"/>
    <property type="molecule type" value="Genomic_DNA"/>
</dbReference>
<evidence type="ECO:0000256" key="2">
    <source>
        <dbReference type="ARBA" id="ARBA00022832"/>
    </source>
</evidence>
<dbReference type="InterPro" id="IPR042099">
    <property type="entry name" value="ANL_N_sf"/>
</dbReference>
<keyword evidence="3" id="KW-0443">Lipid metabolism</keyword>
<dbReference type="GO" id="GO:0005783">
    <property type="term" value="C:endoplasmic reticulum"/>
    <property type="evidence" value="ECO:0007669"/>
    <property type="project" value="TreeGrafter"/>
</dbReference>
<dbReference type="SUPFAM" id="SSF56801">
    <property type="entry name" value="Acetyl-CoA synthetase-like"/>
    <property type="match status" value="1"/>
</dbReference>
<evidence type="ECO:0000256" key="3">
    <source>
        <dbReference type="ARBA" id="ARBA00023098"/>
    </source>
</evidence>
<reference evidence="5" key="1">
    <citation type="submission" date="2021-02" db="EMBL/GenBank/DDBJ databases">
        <authorList>
            <person name="Dougan E. K."/>
            <person name="Rhodes N."/>
            <person name="Thang M."/>
            <person name="Chan C."/>
        </authorList>
    </citation>
    <scope>NUCLEOTIDE SEQUENCE</scope>
</reference>
<dbReference type="Pfam" id="PF00501">
    <property type="entry name" value="AMP-binding"/>
    <property type="match status" value="1"/>
</dbReference>
<keyword evidence="2" id="KW-0276">Fatty acid metabolism</keyword>
<dbReference type="InterPro" id="IPR000873">
    <property type="entry name" value="AMP-dep_synth/lig_dom"/>
</dbReference>
<comment type="caution">
    <text evidence="5">The sequence shown here is derived from an EMBL/GenBank/DDBJ whole genome shotgun (WGS) entry which is preliminary data.</text>
</comment>
<name>A0A813FGX7_POLGL</name>
<dbReference type="PROSITE" id="PS00455">
    <property type="entry name" value="AMP_BINDING"/>
    <property type="match status" value="1"/>
</dbReference>
<dbReference type="Gene3D" id="3.40.50.12780">
    <property type="entry name" value="N-terminal domain of ligase-like"/>
    <property type="match status" value="1"/>
</dbReference>